<dbReference type="AlphaFoldDB" id="A0A9W7ALY8"/>
<feature type="region of interest" description="Disordered" evidence="1">
    <location>
        <begin position="165"/>
        <end position="193"/>
    </location>
</feature>
<sequence>MSSPPSPFPSNPLHSLLPHTISLPTTTLTLSTSPPLSSPPLTLQTSSYIDLKGFKFDITTVNAGRNGISNGLTCYYTRGREGRSKLRVVEKQKSFVTSITSLLNSSTPQSETLPSNLLNTSLKTSAAFLKTSFSSLSQTGKSAEEESSPLEDSIKVEIEVSPKKSRKKLKKRASKSSIINDTHKPTSTTQSTTLHDVTLIPTSLPELILPSIPLLPSQIYPPPSLNVKYLMRTYVETLNSVSSEIQERVNWDVDFLVDYYTSKVPPLKTDDLRFKNLEEYIQERTRKEIRRSSITSSSSPLTLSIPSFEIRTDQNSYTYTTYLITSIYVNKTYYVSKRYSEFSAFNLSVGKNRKVKFPGKRRGRYYGDDVRRGKLEEWLKDGWEGELEVDNNIKLFLGIT</sequence>
<evidence type="ECO:0000313" key="2">
    <source>
        <dbReference type="EMBL" id="GMH71528.1"/>
    </source>
</evidence>
<protein>
    <recommendedName>
        <fullName evidence="4">PX domain-containing protein</fullName>
    </recommendedName>
</protein>
<dbReference type="SUPFAM" id="SSF64268">
    <property type="entry name" value="PX domain"/>
    <property type="match status" value="1"/>
</dbReference>
<feature type="compositionally biased region" description="Basic residues" evidence="1">
    <location>
        <begin position="165"/>
        <end position="174"/>
    </location>
</feature>
<accession>A0A9W7ALY8</accession>
<evidence type="ECO:0000313" key="3">
    <source>
        <dbReference type="Proteomes" id="UP001162640"/>
    </source>
</evidence>
<name>A0A9W7ALY8_9STRA</name>
<gene>
    <name evidence="2" type="ORF">TL16_g05673</name>
</gene>
<dbReference type="EMBL" id="BLQM01000167">
    <property type="protein sequence ID" value="GMH71528.1"/>
    <property type="molecule type" value="Genomic_DNA"/>
</dbReference>
<evidence type="ECO:0000256" key="1">
    <source>
        <dbReference type="SAM" id="MobiDB-lite"/>
    </source>
</evidence>
<evidence type="ECO:0008006" key="4">
    <source>
        <dbReference type="Google" id="ProtNLM"/>
    </source>
</evidence>
<comment type="caution">
    <text evidence="2">The sequence shown here is derived from an EMBL/GenBank/DDBJ whole genome shotgun (WGS) entry which is preliminary data.</text>
</comment>
<reference evidence="3" key="1">
    <citation type="journal article" date="2023" name="Commun. Biol.">
        <title>Genome analysis of Parmales, the sister group of diatoms, reveals the evolutionary specialization of diatoms from phago-mixotrophs to photoautotrophs.</title>
        <authorList>
            <person name="Ban H."/>
            <person name="Sato S."/>
            <person name="Yoshikawa S."/>
            <person name="Yamada K."/>
            <person name="Nakamura Y."/>
            <person name="Ichinomiya M."/>
            <person name="Sato N."/>
            <person name="Blanc-Mathieu R."/>
            <person name="Endo H."/>
            <person name="Kuwata A."/>
            <person name="Ogata H."/>
        </authorList>
    </citation>
    <scope>NUCLEOTIDE SEQUENCE [LARGE SCALE GENOMIC DNA]</scope>
</reference>
<dbReference type="InterPro" id="IPR036871">
    <property type="entry name" value="PX_dom_sf"/>
</dbReference>
<dbReference type="Proteomes" id="UP001162640">
    <property type="component" value="Unassembled WGS sequence"/>
</dbReference>
<dbReference type="GO" id="GO:0035091">
    <property type="term" value="F:phosphatidylinositol binding"/>
    <property type="evidence" value="ECO:0007669"/>
    <property type="project" value="InterPro"/>
</dbReference>
<dbReference type="Gene3D" id="3.30.1520.10">
    <property type="entry name" value="Phox-like domain"/>
    <property type="match status" value="1"/>
</dbReference>
<organism evidence="2 3">
    <name type="scientific">Triparma laevis f. inornata</name>
    <dbReference type="NCBI Taxonomy" id="1714386"/>
    <lineage>
        <taxon>Eukaryota</taxon>
        <taxon>Sar</taxon>
        <taxon>Stramenopiles</taxon>
        <taxon>Ochrophyta</taxon>
        <taxon>Bolidophyceae</taxon>
        <taxon>Parmales</taxon>
        <taxon>Triparmaceae</taxon>
        <taxon>Triparma</taxon>
    </lineage>
</organism>
<proteinExistence type="predicted"/>